<proteinExistence type="predicted"/>
<gene>
    <name evidence="2" type="ORF">BU14_0082s0041</name>
</gene>
<sequence>MADHSGSAAMRLEHPASPPPPLRSSAAAQSSTTMCTAGHKRPRRNHNKEIDSINDKLDVLMERDADLQQTIAALRAEASVARSLLASFQAVRAAHEIDAERARGKEVRDCLRSSFLVRIRKCPPVPRRVVDDEASTVSIATDCSREAFVEFLRVAGLQQENALTLSSRSTCVARVESAADFFAALDVPNELTGVCLSRTFVRQNQSRVRRSIVQHLVDDDGRDWFVLRRGPCGRRVTVVTREVEEFDVSVQSFTEEYLVRTVGIDEVPPLGPLPFSFVWKAHHLSGAVDGAPTNRIGKATATIPTYVHEGHGIELSRWL</sequence>
<dbReference type="Proteomes" id="UP000218209">
    <property type="component" value="Unassembled WGS sequence"/>
</dbReference>
<dbReference type="AlphaFoldDB" id="A0A1X6PEW6"/>
<reference evidence="2 3" key="1">
    <citation type="submission" date="2017-03" db="EMBL/GenBank/DDBJ databases">
        <title>WGS assembly of Porphyra umbilicalis.</title>
        <authorList>
            <person name="Brawley S.H."/>
            <person name="Blouin N.A."/>
            <person name="Ficko-Blean E."/>
            <person name="Wheeler G.L."/>
            <person name="Lohr M."/>
            <person name="Goodson H.V."/>
            <person name="Jenkins J.W."/>
            <person name="Blaby-Haas C.E."/>
            <person name="Helliwell K.E."/>
            <person name="Chan C."/>
            <person name="Marriage T."/>
            <person name="Bhattacharya D."/>
            <person name="Klein A.S."/>
            <person name="Badis Y."/>
            <person name="Brodie J."/>
            <person name="Cao Y."/>
            <person name="Collen J."/>
            <person name="Dittami S.M."/>
            <person name="Gachon C.M."/>
            <person name="Green B.R."/>
            <person name="Karpowicz S."/>
            <person name="Kim J.W."/>
            <person name="Kudahl U."/>
            <person name="Lin S."/>
            <person name="Michel G."/>
            <person name="Mittag M."/>
            <person name="Olson B.J."/>
            <person name="Pangilinan J."/>
            <person name="Peng Y."/>
            <person name="Qiu H."/>
            <person name="Shu S."/>
            <person name="Singer J.T."/>
            <person name="Smith A.G."/>
            <person name="Sprecher B.N."/>
            <person name="Wagner V."/>
            <person name="Wang W."/>
            <person name="Wang Z.-Y."/>
            <person name="Yan J."/>
            <person name="Yarish C."/>
            <person name="Zoeuner-Riek S."/>
            <person name="Zhuang Y."/>
            <person name="Zou Y."/>
            <person name="Lindquist E.A."/>
            <person name="Grimwood J."/>
            <person name="Barry K."/>
            <person name="Rokhsar D.S."/>
            <person name="Schmutz J."/>
            <person name="Stiller J.W."/>
            <person name="Grossman A.R."/>
            <person name="Prochnik S.E."/>
        </authorList>
    </citation>
    <scope>NUCLEOTIDE SEQUENCE [LARGE SCALE GENOMIC DNA]</scope>
    <source>
        <strain evidence="2">4086291</strain>
    </source>
</reference>
<accession>A0A1X6PEW6</accession>
<feature type="region of interest" description="Disordered" evidence="1">
    <location>
        <begin position="1"/>
        <end position="48"/>
    </location>
</feature>
<protein>
    <submittedName>
        <fullName evidence="2">Uncharacterized protein</fullName>
    </submittedName>
</protein>
<organism evidence="2 3">
    <name type="scientific">Porphyra umbilicalis</name>
    <name type="common">Purple laver</name>
    <name type="synonym">Red alga</name>
    <dbReference type="NCBI Taxonomy" id="2786"/>
    <lineage>
        <taxon>Eukaryota</taxon>
        <taxon>Rhodophyta</taxon>
        <taxon>Bangiophyceae</taxon>
        <taxon>Bangiales</taxon>
        <taxon>Bangiaceae</taxon>
        <taxon>Porphyra</taxon>
    </lineage>
</organism>
<evidence type="ECO:0000313" key="3">
    <source>
        <dbReference type="Proteomes" id="UP000218209"/>
    </source>
</evidence>
<keyword evidence="3" id="KW-1185">Reference proteome</keyword>
<evidence type="ECO:0000256" key="1">
    <source>
        <dbReference type="SAM" id="MobiDB-lite"/>
    </source>
</evidence>
<name>A0A1X6PEW6_PORUM</name>
<dbReference type="EMBL" id="KV918794">
    <property type="protein sequence ID" value="OSX79276.1"/>
    <property type="molecule type" value="Genomic_DNA"/>
</dbReference>
<evidence type="ECO:0000313" key="2">
    <source>
        <dbReference type="EMBL" id="OSX79276.1"/>
    </source>
</evidence>